<evidence type="ECO:0000313" key="1">
    <source>
        <dbReference type="EMBL" id="NYD33265.1"/>
    </source>
</evidence>
<reference evidence="1 2" key="1">
    <citation type="submission" date="2020-07" db="EMBL/GenBank/DDBJ databases">
        <title>Sequencing the genomes of 1000 actinobacteria strains.</title>
        <authorList>
            <person name="Klenk H.-P."/>
        </authorList>
    </citation>
    <scope>NUCLEOTIDE SEQUENCE [LARGE SCALE GENOMIC DNA]</scope>
    <source>
        <strain evidence="1 2">DSM 19082</strain>
    </source>
</reference>
<accession>A0A852RQN6</accession>
<dbReference type="Proteomes" id="UP000582231">
    <property type="component" value="Unassembled WGS sequence"/>
</dbReference>
<sequence length="45" mass="4823">MTWQTVTVPVSALVAELARIRRAGGTVTHCCRAGNCCLVTWFSVG</sequence>
<name>A0A852RQN6_9ACTN</name>
<evidence type="ECO:0000313" key="2">
    <source>
        <dbReference type="Proteomes" id="UP000582231"/>
    </source>
</evidence>
<dbReference type="EMBL" id="JACCBF010000001">
    <property type="protein sequence ID" value="NYD33265.1"/>
    <property type="molecule type" value="Genomic_DNA"/>
</dbReference>
<keyword evidence="2" id="KW-1185">Reference proteome</keyword>
<protein>
    <submittedName>
        <fullName evidence="1">Uncharacterized protein</fullName>
    </submittedName>
</protein>
<comment type="caution">
    <text evidence="1">The sequence shown here is derived from an EMBL/GenBank/DDBJ whole genome shotgun (WGS) entry which is preliminary data.</text>
</comment>
<dbReference type="AlphaFoldDB" id="A0A852RQN6"/>
<gene>
    <name evidence="1" type="ORF">BJ958_004811</name>
</gene>
<organism evidence="1 2">
    <name type="scientific">Nocardioides kongjuensis</name>
    <dbReference type="NCBI Taxonomy" id="349522"/>
    <lineage>
        <taxon>Bacteria</taxon>
        <taxon>Bacillati</taxon>
        <taxon>Actinomycetota</taxon>
        <taxon>Actinomycetes</taxon>
        <taxon>Propionibacteriales</taxon>
        <taxon>Nocardioidaceae</taxon>
        <taxon>Nocardioides</taxon>
    </lineage>
</organism>
<proteinExistence type="predicted"/>